<dbReference type="EMBL" id="MFYX01000056">
    <property type="protein sequence ID" value="OGK05424.1"/>
    <property type="molecule type" value="Genomic_DNA"/>
</dbReference>
<proteinExistence type="predicted"/>
<evidence type="ECO:0000313" key="3">
    <source>
        <dbReference type="Proteomes" id="UP000179243"/>
    </source>
</evidence>
<accession>A0A1F7FFF3</accession>
<gene>
    <name evidence="2" type="ORF">A2519_03235</name>
</gene>
<dbReference type="Proteomes" id="UP000179243">
    <property type="component" value="Unassembled WGS sequence"/>
</dbReference>
<reference evidence="2 3" key="1">
    <citation type="journal article" date="2016" name="Nat. Commun.">
        <title>Thousands of microbial genomes shed light on interconnected biogeochemical processes in an aquifer system.</title>
        <authorList>
            <person name="Anantharaman K."/>
            <person name="Brown C.T."/>
            <person name="Hug L.A."/>
            <person name="Sharon I."/>
            <person name="Castelle C.J."/>
            <person name="Probst A.J."/>
            <person name="Thomas B.C."/>
            <person name="Singh A."/>
            <person name="Wilkins M.J."/>
            <person name="Karaoz U."/>
            <person name="Brodie E.L."/>
            <person name="Williams K.H."/>
            <person name="Hubbard S.S."/>
            <person name="Banfield J.F."/>
        </authorList>
    </citation>
    <scope>NUCLEOTIDE SEQUENCE [LARGE SCALE GENOMIC DNA]</scope>
</reference>
<comment type="caution">
    <text evidence="2">The sequence shown here is derived from an EMBL/GenBank/DDBJ whole genome shotgun (WGS) entry which is preliminary data.</text>
</comment>
<organism evidence="2 3">
    <name type="scientific">Candidatus Raymondbacteria bacterium RIFOXYD12_FULL_49_13</name>
    <dbReference type="NCBI Taxonomy" id="1817890"/>
    <lineage>
        <taxon>Bacteria</taxon>
        <taxon>Raymondiibacteriota</taxon>
    </lineage>
</organism>
<evidence type="ECO:0000259" key="1">
    <source>
        <dbReference type="Pfam" id="PF19502"/>
    </source>
</evidence>
<name>A0A1F7FFF3_UNCRA</name>
<sequence>MFTPLDDKLLEQAMTMLGEILEGETLDPINLIVCGGSSLIATGLVQRTTKDVDIIALFNSKKELLEAQPLPPQLIKAAEVVAVELKLLKNWLNNGPRSIVNPRMPNHGLPEGFLERLHERAYGPRLTVYYISRLDQIYFKIFASVDQGKLNRHLNDVIALQPSETELVSAARWAMIQDPSEGFRETLKEMLMVTGYERIAQQI</sequence>
<protein>
    <recommendedName>
        <fullName evidence="1">DUF6036 domain-containing protein</fullName>
    </recommendedName>
</protein>
<feature type="domain" description="DUF6036" evidence="1">
    <location>
        <begin position="24"/>
        <end position="147"/>
    </location>
</feature>
<dbReference type="InterPro" id="IPR045792">
    <property type="entry name" value="DUF6036"/>
</dbReference>
<dbReference type="Pfam" id="PF19502">
    <property type="entry name" value="DUF6036"/>
    <property type="match status" value="1"/>
</dbReference>
<evidence type="ECO:0000313" key="2">
    <source>
        <dbReference type="EMBL" id="OGK05424.1"/>
    </source>
</evidence>
<dbReference type="AlphaFoldDB" id="A0A1F7FFF3"/>